<evidence type="ECO:0000313" key="2">
    <source>
        <dbReference type="Proteomes" id="UP000054771"/>
    </source>
</evidence>
<dbReference type="AlphaFoldDB" id="A0A0U4ZAZ6"/>
<dbReference type="InterPro" id="IPR032675">
    <property type="entry name" value="LRR_dom_sf"/>
</dbReference>
<dbReference type="Proteomes" id="UP000054771">
    <property type="component" value="Unassembled WGS sequence"/>
</dbReference>
<gene>
    <name evidence="1" type="ORF">ASPCAL10195</name>
</gene>
<reference evidence="2" key="1">
    <citation type="journal article" date="2016" name="Genome Announc.">
        <title>Draft genome sequences of fungus Aspergillus calidoustus.</title>
        <authorList>
            <person name="Horn F."/>
            <person name="Linde J."/>
            <person name="Mattern D.J."/>
            <person name="Walther G."/>
            <person name="Guthke R."/>
            <person name="Scherlach K."/>
            <person name="Martin K."/>
            <person name="Brakhage A.A."/>
            <person name="Petzke L."/>
            <person name="Valiante V."/>
        </authorList>
    </citation>
    <scope>NUCLEOTIDE SEQUENCE [LARGE SCALE GENOMIC DNA]</scope>
    <source>
        <strain evidence="2">SF006504</strain>
    </source>
</reference>
<evidence type="ECO:0008006" key="3">
    <source>
        <dbReference type="Google" id="ProtNLM"/>
    </source>
</evidence>
<accession>A0A0U4ZAZ6</accession>
<protein>
    <recommendedName>
        <fullName evidence="3">F-box domain-containing protein</fullName>
    </recommendedName>
</protein>
<dbReference type="SUPFAM" id="SSF52047">
    <property type="entry name" value="RNI-like"/>
    <property type="match status" value="1"/>
</dbReference>
<evidence type="ECO:0000313" key="1">
    <source>
        <dbReference type="EMBL" id="CEL07029.1"/>
    </source>
</evidence>
<keyword evidence="2" id="KW-1185">Reference proteome</keyword>
<dbReference type="OrthoDB" id="4402051at2759"/>
<proteinExistence type="predicted"/>
<organism evidence="1 2">
    <name type="scientific">Aspergillus calidoustus</name>
    <dbReference type="NCBI Taxonomy" id="454130"/>
    <lineage>
        <taxon>Eukaryota</taxon>
        <taxon>Fungi</taxon>
        <taxon>Dikarya</taxon>
        <taxon>Ascomycota</taxon>
        <taxon>Pezizomycotina</taxon>
        <taxon>Eurotiomycetes</taxon>
        <taxon>Eurotiomycetidae</taxon>
        <taxon>Eurotiales</taxon>
        <taxon>Aspergillaceae</taxon>
        <taxon>Aspergillus</taxon>
        <taxon>Aspergillus subgen. Nidulantes</taxon>
    </lineage>
</organism>
<dbReference type="Gene3D" id="3.80.10.10">
    <property type="entry name" value="Ribonuclease Inhibitor"/>
    <property type="match status" value="1"/>
</dbReference>
<sequence length="402" mass="45009">MESSVKYRVSFLDLPPELLDEVCSDISLAEHRSLRLACRYLYSGTMHSYYTKALRITKTTLRPKSLKRLEWIVADAGRAAYVRELHFVDVLRLKIRREKLWYFNEPCRAVVPQYASQRLQNAVRGLPNCDSFSFLHIERISSSARSYDAPSIAAALGIILAALADSGRKIRELRFDTAGELYSALMPFIKMDPVGSPCAPDLWSNLESLNLGVVGPEGTLPAVNFPLHILPCAANLRKLTLHLNYNNHVEGVPELLELLFTTTYPFRLESLVLYRTDGIGSESLSRFLHTHSQTLRQIRFSSVGLSHGSWMPILESLAIPRGFPALRDLCLDGLFQTGPGNTGILDFSKAMQDQPEDATGGHQVKLAHNTRDRHSWAEESICYAGPRMDIALRRIADGAVVD</sequence>
<name>A0A0U4ZAZ6_ASPCI</name>
<dbReference type="EMBL" id="CDMC01000008">
    <property type="protein sequence ID" value="CEL07029.1"/>
    <property type="molecule type" value="Genomic_DNA"/>
</dbReference>